<dbReference type="InterPro" id="IPR024079">
    <property type="entry name" value="MetalloPept_cat_dom_sf"/>
</dbReference>
<dbReference type="InterPro" id="IPR001818">
    <property type="entry name" value="Pept_M10_metallopeptidase"/>
</dbReference>
<dbReference type="Pfam" id="PF00413">
    <property type="entry name" value="Peptidase_M10"/>
    <property type="match status" value="1"/>
</dbReference>
<dbReference type="GO" id="GO:0008270">
    <property type="term" value="F:zinc ion binding"/>
    <property type="evidence" value="ECO:0007669"/>
    <property type="project" value="InterPro"/>
</dbReference>
<evidence type="ECO:0000313" key="6">
    <source>
        <dbReference type="EMBL" id="EAU65249.1"/>
    </source>
</evidence>
<dbReference type="GO" id="GO:0031012">
    <property type="term" value="C:extracellular matrix"/>
    <property type="evidence" value="ECO:0007669"/>
    <property type="project" value="InterPro"/>
</dbReference>
<accession>Q08XM9</accession>
<gene>
    <name evidence="6" type="ORF">STIAU_5725</name>
</gene>
<evidence type="ECO:0000256" key="1">
    <source>
        <dbReference type="ARBA" id="ARBA00022670"/>
    </source>
</evidence>
<evidence type="ECO:0000313" key="7">
    <source>
        <dbReference type="Proteomes" id="UP000032702"/>
    </source>
</evidence>
<dbReference type="Proteomes" id="UP000032702">
    <property type="component" value="Unassembled WGS sequence"/>
</dbReference>
<evidence type="ECO:0000259" key="5">
    <source>
        <dbReference type="SMART" id="SM00235"/>
    </source>
</evidence>
<keyword evidence="2" id="KW-0479">Metal-binding</keyword>
<keyword evidence="3" id="KW-0378">Hydrolase</keyword>
<dbReference type="SMART" id="SM00235">
    <property type="entry name" value="ZnMc"/>
    <property type="match status" value="1"/>
</dbReference>
<organism evidence="6 7">
    <name type="scientific">Stigmatella aurantiaca (strain DW4/3-1)</name>
    <dbReference type="NCBI Taxonomy" id="378806"/>
    <lineage>
        <taxon>Bacteria</taxon>
        <taxon>Pseudomonadati</taxon>
        <taxon>Myxococcota</taxon>
        <taxon>Myxococcia</taxon>
        <taxon>Myxococcales</taxon>
        <taxon>Cystobacterineae</taxon>
        <taxon>Archangiaceae</taxon>
        <taxon>Stigmatella</taxon>
    </lineage>
</organism>
<feature type="domain" description="Peptidase metallopeptidase" evidence="5">
    <location>
        <begin position="144"/>
        <end position="299"/>
    </location>
</feature>
<proteinExistence type="predicted"/>
<comment type="caution">
    <text evidence="6">The sequence shown here is derived from an EMBL/GenBank/DDBJ whole genome shotgun (WGS) entry which is preliminary data.</text>
</comment>
<dbReference type="PATRIC" id="fig|378806.16.peg.4283"/>
<evidence type="ECO:0000256" key="2">
    <source>
        <dbReference type="ARBA" id="ARBA00022723"/>
    </source>
</evidence>
<dbReference type="AlphaFoldDB" id="Q08XM9"/>
<dbReference type="InterPro" id="IPR006026">
    <property type="entry name" value="Peptidase_Metallo"/>
</dbReference>
<evidence type="ECO:0000256" key="3">
    <source>
        <dbReference type="ARBA" id="ARBA00022801"/>
    </source>
</evidence>
<reference evidence="6 7" key="1">
    <citation type="submission" date="2006-04" db="EMBL/GenBank/DDBJ databases">
        <authorList>
            <person name="Nierman W.C."/>
        </authorList>
    </citation>
    <scope>NUCLEOTIDE SEQUENCE [LARGE SCALE GENOMIC DNA]</scope>
    <source>
        <strain evidence="6 7">DW4/3-1</strain>
    </source>
</reference>
<keyword evidence="1" id="KW-0645">Protease</keyword>
<dbReference type="GO" id="GO:0006508">
    <property type="term" value="P:proteolysis"/>
    <property type="evidence" value="ECO:0007669"/>
    <property type="project" value="UniProtKB-KW"/>
</dbReference>
<evidence type="ECO:0000256" key="4">
    <source>
        <dbReference type="ARBA" id="ARBA00022833"/>
    </source>
</evidence>
<dbReference type="Gene3D" id="3.40.390.10">
    <property type="entry name" value="Collagenase (Catalytic Domain)"/>
    <property type="match status" value="1"/>
</dbReference>
<protein>
    <submittedName>
        <fullName evidence="6">Matrixin family</fullName>
    </submittedName>
</protein>
<dbReference type="SUPFAM" id="SSF55486">
    <property type="entry name" value="Metalloproteases ('zincins'), catalytic domain"/>
    <property type="match status" value="1"/>
</dbReference>
<sequence>MAAPVLCDSDSYILGFPTFRGWPGDCYERVTRWTGSSPDRPRVFNDVTRSSPMSKFRSVAVLAGVALLGSACGPEAEQAAPTQVLPSWEEFRASAQQDPEGAFIVDGDIALGTEAELREFYDGFAQGDLGTSTGGLAVYRTGSTDIKWNTTQAANITYCISQSSFGSRYNAVVTAMTNAAAAWEATARVNFVHSSGQDGNCTASNANVVFDVRQVSGAGYTARAFFPNSSRSSRNVLIDSSAFGNLGVWTLTGVLRHELGHTLGFRHEHTRLSSTGCYEDANWRGLTNYDSSSVMHYPQCKGTQTGDLVLTSSDKTGARALYP</sequence>
<dbReference type="GO" id="GO:0004222">
    <property type="term" value="F:metalloendopeptidase activity"/>
    <property type="evidence" value="ECO:0007669"/>
    <property type="project" value="InterPro"/>
</dbReference>
<name>Q08XM9_STIAD</name>
<keyword evidence="4" id="KW-0862">Zinc</keyword>
<dbReference type="EMBL" id="AAMD01000088">
    <property type="protein sequence ID" value="EAU65249.1"/>
    <property type="molecule type" value="Genomic_DNA"/>
</dbReference>